<dbReference type="GO" id="GO:0031048">
    <property type="term" value="P:regulatory ncRNA-mediated heterochromatin formation"/>
    <property type="evidence" value="ECO:0007669"/>
    <property type="project" value="TreeGrafter"/>
</dbReference>
<dbReference type="GeneID" id="28739466"/>
<dbReference type="Proteomes" id="UP000038010">
    <property type="component" value="Unassembled WGS sequence"/>
</dbReference>
<dbReference type="AlphaFoldDB" id="A0A0N1NVY0"/>
<dbReference type="FunFam" id="3.40.50.300:FF:001660">
    <property type="entry name" value="NF-X1 finger and helicase protein, putative"/>
    <property type="match status" value="1"/>
</dbReference>
<dbReference type="RefSeq" id="XP_017995017.1">
    <property type="nucleotide sequence ID" value="XM_018147586.1"/>
</dbReference>
<reference evidence="7 8" key="1">
    <citation type="submission" date="2015-06" db="EMBL/GenBank/DDBJ databases">
        <title>Draft genome of the ant-associated black yeast Phialophora attae CBS 131958.</title>
        <authorList>
            <person name="Moreno L.F."/>
            <person name="Stielow B.J."/>
            <person name="de Hoog S."/>
            <person name="Vicente V.A."/>
            <person name="Weiss V.A."/>
            <person name="de Vries M."/>
            <person name="Cruz L.M."/>
            <person name="Souza E.M."/>
        </authorList>
    </citation>
    <scope>NUCLEOTIDE SEQUENCE [LARGE SCALE GENOMIC DNA]</scope>
    <source>
        <strain evidence="7 8">CBS 131958</strain>
    </source>
</reference>
<feature type="zinc finger region" description="C3H1-type" evidence="5">
    <location>
        <begin position="1"/>
        <end position="27"/>
    </location>
</feature>
<dbReference type="InterPro" id="IPR041367">
    <property type="entry name" value="Znf-CCCH_4"/>
</dbReference>
<accession>A0A0N1NVY0</accession>
<dbReference type="SMART" id="SM00356">
    <property type="entry name" value="ZnF_C3H1"/>
    <property type="match status" value="1"/>
</dbReference>
<dbReference type="CDD" id="cd17936">
    <property type="entry name" value="EEXXEc_NFX1"/>
    <property type="match status" value="1"/>
</dbReference>
<keyword evidence="3" id="KW-0067">ATP-binding</keyword>
<dbReference type="SUPFAM" id="SSF52540">
    <property type="entry name" value="P-loop containing nucleoside triphosphate hydrolases"/>
    <property type="match status" value="1"/>
</dbReference>
<dbReference type="InterPro" id="IPR041677">
    <property type="entry name" value="DNA2/NAM7_AAA_11"/>
</dbReference>
<evidence type="ECO:0000256" key="1">
    <source>
        <dbReference type="ARBA" id="ARBA00022723"/>
    </source>
</evidence>
<dbReference type="OrthoDB" id="2423195at2759"/>
<keyword evidence="2 5" id="KW-0863">Zinc-finger</keyword>
<dbReference type="GO" id="GO:0004386">
    <property type="term" value="F:helicase activity"/>
    <property type="evidence" value="ECO:0007669"/>
    <property type="project" value="InterPro"/>
</dbReference>
<evidence type="ECO:0000313" key="7">
    <source>
        <dbReference type="EMBL" id="KPI35054.1"/>
    </source>
</evidence>
<evidence type="ECO:0000256" key="2">
    <source>
        <dbReference type="ARBA" id="ARBA00022771"/>
    </source>
</evidence>
<evidence type="ECO:0000259" key="6">
    <source>
        <dbReference type="PROSITE" id="PS50103"/>
    </source>
</evidence>
<evidence type="ECO:0000256" key="4">
    <source>
        <dbReference type="ARBA" id="ARBA00022833"/>
    </source>
</evidence>
<dbReference type="EMBL" id="LFJN01000045">
    <property type="protein sequence ID" value="KPI35054.1"/>
    <property type="molecule type" value="Genomic_DNA"/>
</dbReference>
<evidence type="ECO:0000313" key="8">
    <source>
        <dbReference type="Proteomes" id="UP000038010"/>
    </source>
</evidence>
<dbReference type="VEuPathDB" id="FungiDB:AB675_7233"/>
<keyword evidence="3" id="KW-0547">Nucleotide-binding</keyword>
<keyword evidence="4 5" id="KW-0862">Zinc</keyword>
<organism evidence="7 8">
    <name type="scientific">Cyphellophora attinorum</name>
    <dbReference type="NCBI Taxonomy" id="1664694"/>
    <lineage>
        <taxon>Eukaryota</taxon>
        <taxon>Fungi</taxon>
        <taxon>Dikarya</taxon>
        <taxon>Ascomycota</taxon>
        <taxon>Pezizomycotina</taxon>
        <taxon>Eurotiomycetes</taxon>
        <taxon>Chaetothyriomycetidae</taxon>
        <taxon>Chaetothyriales</taxon>
        <taxon>Cyphellophoraceae</taxon>
        <taxon>Cyphellophora</taxon>
    </lineage>
</organism>
<dbReference type="CDD" id="cd18808">
    <property type="entry name" value="SF1_C_Upf1"/>
    <property type="match status" value="1"/>
</dbReference>
<evidence type="ECO:0000256" key="3">
    <source>
        <dbReference type="ARBA" id="ARBA00022806"/>
    </source>
</evidence>
<keyword evidence="8" id="KW-1185">Reference proteome</keyword>
<feature type="domain" description="C3H1-type" evidence="6">
    <location>
        <begin position="1"/>
        <end position="27"/>
    </location>
</feature>
<dbReference type="STRING" id="1664694.A0A0N1NVY0"/>
<dbReference type="GO" id="GO:0008270">
    <property type="term" value="F:zinc ion binding"/>
    <property type="evidence" value="ECO:0007669"/>
    <property type="project" value="UniProtKB-KW"/>
</dbReference>
<dbReference type="SUPFAM" id="SSF90229">
    <property type="entry name" value="CCCH zinc finger"/>
    <property type="match status" value="1"/>
</dbReference>
<dbReference type="InterPro" id="IPR045055">
    <property type="entry name" value="DNA2/NAM7-like"/>
</dbReference>
<keyword evidence="3" id="KW-0347">Helicase</keyword>
<dbReference type="InterPro" id="IPR047187">
    <property type="entry name" value="SF1_C_Upf1"/>
</dbReference>
<dbReference type="Gene3D" id="4.10.1000.10">
    <property type="entry name" value="Zinc finger, CCCH-type"/>
    <property type="match status" value="1"/>
</dbReference>
<dbReference type="PANTHER" id="PTHR10887:SF445">
    <property type="entry name" value="NFX1-TYPE ZINC FINGER-CONTAINING PROTEIN 1"/>
    <property type="match status" value="1"/>
</dbReference>
<dbReference type="Pfam" id="PF18044">
    <property type="entry name" value="zf-CCCH_4"/>
    <property type="match status" value="1"/>
</dbReference>
<proteinExistence type="predicted"/>
<dbReference type="Gene3D" id="3.40.50.300">
    <property type="entry name" value="P-loop containing nucleotide triphosphate hydrolases"/>
    <property type="match status" value="2"/>
</dbReference>
<protein>
    <submittedName>
        <fullName evidence="7">NFX1-type zinc finger-containing protein 1</fullName>
    </submittedName>
</protein>
<gene>
    <name evidence="7" type="ORF">AB675_7233</name>
</gene>
<sequence length="1230" mass="136993">MASRVCHFFQQGRCRNGESCRFSHSGPQQARGAKNDNHQHTDVFRVPRDDYRTLTIWLSQVQHPADVLPPRHLETWITTALSIVEADHVESKQRVTTHLATAGGLAQIKQLADSAPSVANVNDCKTFVDRSAMPLLKIISHPDIIRSALLEESLFAITGVIFGVGGTRAVRFFGSISAALSSTTVDTTLNMDKMAAALLVLDKVVDLCRTTYLASINAGRALNHLQALFERGFGLPLPTEISVATQVASFDLVVDGPGSLRPKGPRHSNDHQNISHIKILPSNDELGALHTEYLPVVDPKKSHLPGLAGVVDRNFRLLREDTIGMLRDAVRVATDNLRKSQNRDTKHDIDARSHSRTMLYEGVDLHGVRLGPKGLAMEVSFDQPKLAANKTKTALQHWWEASKLLNEEALVCLIGDGFAAFMMVCQEPSLSAKKGPKPATSRRLLFEDAERARVWLQLIEPDNFRFEAIDECIQEWEQRPLILCEFPGILLPSFYPTLQALQHQSSRLDVPFADLIASQTGQAHLDLDTPPDYARLPNFAFDLSVLVSGQHALRFVPGQAFDFDTLGKHSTLDAAQQAAIIDALSHRLALIQGPPGTGKSFCGVVLIKVLLANKKQGKLGPIICVCYTNHALDQLLEHLVADGVKQIVRIGGQSKSEALQEVNLRKVAMSMPYTASERKNYAISASHLEDLFKQIKPLLAKVSSEPTFDDVKEYLSVHSIDHHRQLLGLFQPEGENEEWKVVDYDKRSPLERFLHPKVAPPESNQLRNISELHGIPLADLAPSERQRLFDDWCQGIVETHKRSLKVMLEDYERAQAASRKIGDEQSLRCLDQANIIGLTTSGLARRIHLMRRLKSKVLICEEAGEVLEAHLITALVPRIEHCILIGDHEQLRPQIQNYDLQAANPMGRQYSLDMSLFERLISPPTVDAPRLPHTTLQIQRRMHPQISELIRTTLYPHLEDHPSVHVLPPVPGIAQRLFWLDHQEHEENKDHTRSFANLYEVEMVAAMVSHLVRQCQYGKDDIAVLTPYLGQLRLLKHRLRSMFEIVVDERDQADLVKHGIEDNDSPEGTVVSRTNLLSTVRLATVDNFQGEEAKVVVVSLVRSNAEKKCGFLRTTNRANVLLSRAQHGMSSKYFDRTVASVQLSISFAHVIPTLQLWSQSPTILFDTLQKAAVIGNASNASLVDINVLRDAMFEHFTTMSSVMCAAEELAMAAIICARDSVVNLAATATS</sequence>
<dbReference type="PROSITE" id="PS50103">
    <property type="entry name" value="ZF_C3H1"/>
    <property type="match status" value="1"/>
</dbReference>
<comment type="caution">
    <text evidence="7">The sequence shown here is derived from an EMBL/GenBank/DDBJ whole genome shotgun (WGS) entry which is preliminary data.</text>
</comment>
<dbReference type="InterPro" id="IPR027417">
    <property type="entry name" value="P-loop_NTPase"/>
</dbReference>
<dbReference type="Pfam" id="PF13086">
    <property type="entry name" value="AAA_11"/>
    <property type="match status" value="1"/>
</dbReference>
<dbReference type="InterPro" id="IPR036855">
    <property type="entry name" value="Znf_CCCH_sf"/>
</dbReference>
<dbReference type="Pfam" id="PF13087">
    <property type="entry name" value="AAA_12"/>
    <property type="match status" value="1"/>
</dbReference>
<keyword evidence="1 5" id="KW-0479">Metal-binding</keyword>
<dbReference type="InterPro" id="IPR041679">
    <property type="entry name" value="DNA2/NAM7-like_C"/>
</dbReference>
<name>A0A0N1NVY0_9EURO</name>
<dbReference type="GO" id="GO:0031380">
    <property type="term" value="C:nuclear RNA-directed RNA polymerase complex"/>
    <property type="evidence" value="ECO:0007669"/>
    <property type="project" value="TreeGrafter"/>
</dbReference>
<evidence type="ECO:0000256" key="5">
    <source>
        <dbReference type="PROSITE-ProRule" id="PRU00723"/>
    </source>
</evidence>
<dbReference type="PANTHER" id="PTHR10887">
    <property type="entry name" value="DNA2/NAM7 HELICASE FAMILY"/>
    <property type="match status" value="1"/>
</dbReference>
<dbReference type="InterPro" id="IPR000571">
    <property type="entry name" value="Znf_CCCH"/>
</dbReference>
<keyword evidence="3" id="KW-0378">Hydrolase</keyword>